<sequence>MTNRLRTLGLVAATALVLTGCLRVEMSIALNPDDTADGSFLMAIEKGSGEAFDVSDDDLLEQFTADSEGDFETGTVEPYEDEDYIGTRVSFDDEPLGSFAGETDDDLAIVRDGDDYVVSGSMSDAEDEDLGSLPGADMVLSITFPGEVSEHNGTLEGTTVTWDLMDAPEELAARGSASPPSAFPVWAWPAIGAGALAVVAIAVVAVLRRRGGTDESAGDDAVVLPVETVEFVPGPAPASTGMDAPTAELPTPADTIETGSVEGTDGEEDHPR</sequence>
<evidence type="ECO:0000313" key="5">
    <source>
        <dbReference type="Proteomes" id="UP001172728"/>
    </source>
</evidence>
<dbReference type="InterPro" id="IPR053807">
    <property type="entry name" value="LppM"/>
</dbReference>
<keyword evidence="5" id="KW-1185">Reference proteome</keyword>
<dbReference type="PROSITE" id="PS51257">
    <property type="entry name" value="PROKAR_LIPOPROTEIN"/>
    <property type="match status" value="1"/>
</dbReference>
<feature type="domain" description="LppM" evidence="3">
    <location>
        <begin position="23"/>
        <end position="176"/>
    </location>
</feature>
<comment type="caution">
    <text evidence="4">The sequence shown here is derived from an EMBL/GenBank/DDBJ whole genome shotgun (WGS) entry which is preliminary data.</text>
</comment>
<dbReference type="Proteomes" id="UP001172728">
    <property type="component" value="Unassembled WGS sequence"/>
</dbReference>
<accession>A0ABT8GA60</accession>
<dbReference type="Pfam" id="PF21946">
    <property type="entry name" value="LppM"/>
    <property type="match status" value="1"/>
</dbReference>
<keyword evidence="2" id="KW-1133">Transmembrane helix</keyword>
<evidence type="ECO:0000256" key="2">
    <source>
        <dbReference type="SAM" id="Phobius"/>
    </source>
</evidence>
<gene>
    <name evidence="4" type="ORF">QQX09_09125</name>
</gene>
<name>A0ABT8GA60_9MICO</name>
<evidence type="ECO:0000259" key="3">
    <source>
        <dbReference type="Pfam" id="PF21946"/>
    </source>
</evidence>
<protein>
    <recommendedName>
        <fullName evidence="3">LppM domain-containing protein</fullName>
    </recommendedName>
</protein>
<feature type="region of interest" description="Disordered" evidence="1">
    <location>
        <begin position="234"/>
        <end position="272"/>
    </location>
</feature>
<dbReference type="RefSeq" id="WP_301133715.1">
    <property type="nucleotide sequence ID" value="NZ_JAUHPW010000006.1"/>
</dbReference>
<proteinExistence type="predicted"/>
<organism evidence="4 5">
    <name type="scientific">Demequina litoralis</name>
    <dbReference type="NCBI Taxonomy" id="3051660"/>
    <lineage>
        <taxon>Bacteria</taxon>
        <taxon>Bacillati</taxon>
        <taxon>Actinomycetota</taxon>
        <taxon>Actinomycetes</taxon>
        <taxon>Micrococcales</taxon>
        <taxon>Demequinaceae</taxon>
        <taxon>Demequina</taxon>
    </lineage>
</organism>
<reference evidence="4" key="1">
    <citation type="submission" date="2023-06" db="EMBL/GenBank/DDBJ databases">
        <title>Sysu t00192.</title>
        <authorList>
            <person name="Gao L."/>
            <person name="Fang B.-Z."/>
            <person name="Li W.-J."/>
        </authorList>
    </citation>
    <scope>NUCLEOTIDE SEQUENCE</scope>
    <source>
        <strain evidence="4">SYSU T00192</strain>
    </source>
</reference>
<evidence type="ECO:0000313" key="4">
    <source>
        <dbReference type="EMBL" id="MDN4476013.1"/>
    </source>
</evidence>
<feature type="transmembrane region" description="Helical" evidence="2">
    <location>
        <begin position="186"/>
        <end position="207"/>
    </location>
</feature>
<evidence type="ECO:0000256" key="1">
    <source>
        <dbReference type="SAM" id="MobiDB-lite"/>
    </source>
</evidence>
<keyword evidence="2" id="KW-0812">Transmembrane</keyword>
<dbReference type="EMBL" id="JAUHPW010000006">
    <property type="protein sequence ID" value="MDN4476013.1"/>
    <property type="molecule type" value="Genomic_DNA"/>
</dbReference>
<keyword evidence="2" id="KW-0472">Membrane</keyword>